<dbReference type="InterPro" id="IPR050194">
    <property type="entry name" value="Glycosyltransferase_grp1"/>
</dbReference>
<evidence type="ECO:0000259" key="2">
    <source>
        <dbReference type="Pfam" id="PF13439"/>
    </source>
</evidence>
<dbReference type="PANTHER" id="PTHR45947:SF3">
    <property type="entry name" value="SULFOQUINOVOSYL TRANSFERASE SQD2"/>
    <property type="match status" value="1"/>
</dbReference>
<gene>
    <name evidence="3" type="ORF">GOC74_00325</name>
</gene>
<protein>
    <submittedName>
        <fullName evidence="3">Glycosyltransferase</fullName>
    </submittedName>
</protein>
<dbReference type="Pfam" id="PF13439">
    <property type="entry name" value="Glyco_transf_4"/>
    <property type="match status" value="1"/>
</dbReference>
<name>A0A847UA74_9EURY</name>
<keyword evidence="3" id="KW-0808">Transferase</keyword>
<evidence type="ECO:0000259" key="1">
    <source>
        <dbReference type="Pfam" id="PF00534"/>
    </source>
</evidence>
<proteinExistence type="predicted"/>
<dbReference type="RefSeq" id="WP_170092415.1">
    <property type="nucleotide sequence ID" value="NZ_WOYG01000001.1"/>
</dbReference>
<dbReference type="Proteomes" id="UP000608662">
    <property type="component" value="Unassembled WGS sequence"/>
</dbReference>
<dbReference type="GO" id="GO:0016757">
    <property type="term" value="F:glycosyltransferase activity"/>
    <property type="evidence" value="ECO:0007669"/>
    <property type="project" value="InterPro"/>
</dbReference>
<dbReference type="Pfam" id="PF00534">
    <property type="entry name" value="Glycos_transf_1"/>
    <property type="match status" value="1"/>
</dbReference>
<dbReference type="InterPro" id="IPR028098">
    <property type="entry name" value="Glyco_trans_4-like_N"/>
</dbReference>
<reference evidence="3" key="1">
    <citation type="submission" date="2019-12" db="EMBL/GenBank/DDBJ databases">
        <title>Whole-genome sequence of Halomicrobium mukohataei pws1.</title>
        <authorList>
            <person name="Verma D.K."/>
            <person name="Gopal K."/>
            <person name="Prasad E.S."/>
        </authorList>
    </citation>
    <scope>NUCLEOTIDE SEQUENCE</scope>
    <source>
        <strain evidence="3">Pws1</strain>
    </source>
</reference>
<organism evidence="3 4">
    <name type="scientific">Halomicrobium mukohataei</name>
    <dbReference type="NCBI Taxonomy" id="57705"/>
    <lineage>
        <taxon>Archaea</taxon>
        <taxon>Methanobacteriati</taxon>
        <taxon>Methanobacteriota</taxon>
        <taxon>Stenosarchaea group</taxon>
        <taxon>Halobacteria</taxon>
        <taxon>Halobacteriales</taxon>
        <taxon>Haloarculaceae</taxon>
        <taxon>Halomicrobium</taxon>
    </lineage>
</organism>
<sequence>MDLLVLTRVYPPYGSGGLAHHLMYLYEEIASRGHEVTILAGKSKGFRSDTEINRSGHRNITVQRVEFGYREGYYVLYPLALRWYLRNFDTSRYDAVLTHTQIPFEFDDPVIAKNHDCSRQSRQFVREGMAAWMKFGESALNLMRPFVDRGAIRAANHLIYNSKLTMDGWNDLYDIRTPESVVHNGVDVSIFYPRESEREGGYILFVSGSSDGSKDKLRQSGILDFARESSYDVCVAGRKSVDSPHVTALGRFSHEELAEVYSAAAVTIHPSQYEPFGNVVTESLACGTPVVTNDTVGASEILDQSCGVITDDLHEGVETAMKMRSEDCISTAQEHTWGSVAEETLSIVKKCVEA</sequence>
<dbReference type="OrthoDB" id="132546at2157"/>
<dbReference type="CDD" id="cd03801">
    <property type="entry name" value="GT4_PimA-like"/>
    <property type="match status" value="1"/>
</dbReference>
<dbReference type="Gene3D" id="3.40.50.2000">
    <property type="entry name" value="Glycogen Phosphorylase B"/>
    <property type="match status" value="2"/>
</dbReference>
<dbReference type="SUPFAM" id="SSF53756">
    <property type="entry name" value="UDP-Glycosyltransferase/glycogen phosphorylase"/>
    <property type="match status" value="1"/>
</dbReference>
<feature type="domain" description="Glycosyltransferase subfamily 4-like N-terminal" evidence="2">
    <location>
        <begin position="16"/>
        <end position="189"/>
    </location>
</feature>
<feature type="domain" description="Glycosyl transferase family 1" evidence="1">
    <location>
        <begin position="244"/>
        <end position="304"/>
    </location>
</feature>
<comment type="caution">
    <text evidence="3">The sequence shown here is derived from an EMBL/GenBank/DDBJ whole genome shotgun (WGS) entry which is preliminary data.</text>
</comment>
<dbReference type="InterPro" id="IPR001296">
    <property type="entry name" value="Glyco_trans_1"/>
</dbReference>
<dbReference type="PANTHER" id="PTHR45947">
    <property type="entry name" value="SULFOQUINOVOSYL TRANSFERASE SQD2"/>
    <property type="match status" value="1"/>
</dbReference>
<dbReference type="EMBL" id="WOYG01000001">
    <property type="protein sequence ID" value="NLV08380.1"/>
    <property type="molecule type" value="Genomic_DNA"/>
</dbReference>
<accession>A0A847UA74</accession>
<evidence type="ECO:0000313" key="3">
    <source>
        <dbReference type="EMBL" id="NLV08380.1"/>
    </source>
</evidence>
<evidence type="ECO:0000313" key="4">
    <source>
        <dbReference type="Proteomes" id="UP000608662"/>
    </source>
</evidence>
<dbReference type="AlphaFoldDB" id="A0A847UA74"/>